<keyword evidence="3" id="KW-0378">Hydrolase</keyword>
<dbReference type="AlphaFoldDB" id="A0A1Y3DTI0"/>
<dbReference type="GO" id="GO:0006508">
    <property type="term" value="P:proteolysis"/>
    <property type="evidence" value="ECO:0007669"/>
    <property type="project" value="UniProtKB-KW"/>
</dbReference>
<dbReference type="VEuPathDB" id="PlasmoDB:PKNOH_S06418900"/>
<protein>
    <submittedName>
        <fullName evidence="5">Putative PPPDE peptidase</fullName>
    </submittedName>
</protein>
<dbReference type="PROSITE" id="PS51858">
    <property type="entry name" value="PPPDE"/>
    <property type="match status" value="1"/>
</dbReference>
<evidence type="ECO:0000313" key="6">
    <source>
        <dbReference type="Proteomes" id="UP000195012"/>
    </source>
</evidence>
<comment type="similarity">
    <text evidence="1">Belongs to the DeSI family.</text>
</comment>
<comment type="caution">
    <text evidence="5">The sequence shown here is derived from an EMBL/GenBank/DDBJ whole genome shotgun (WGS) entry which is preliminary data.</text>
</comment>
<dbReference type="Proteomes" id="UP000195012">
    <property type="component" value="Unassembled WGS sequence"/>
</dbReference>
<evidence type="ECO:0000313" key="5">
    <source>
        <dbReference type="EMBL" id="OTN67469.1"/>
    </source>
</evidence>
<reference evidence="5 6" key="1">
    <citation type="submission" date="2017-05" db="EMBL/GenBank/DDBJ databases">
        <title>PacBio assembly of a Plasmodium knowlesi genome sequence with Hi-C correction and manual annotation of the SICAvar gene family.</title>
        <authorList>
            <person name="Lapp S.A."/>
            <person name="Geraldo J.A."/>
            <person name="Chien J.-T."/>
            <person name="Ay F."/>
            <person name="Pakala S.B."/>
            <person name="Batugedara G."/>
            <person name="Humphrey J.C."/>
            <person name="Debarry J.D."/>
            <person name="Le Roch K.G."/>
            <person name="Galinski M.R."/>
            <person name="Kissinger J.C."/>
        </authorList>
    </citation>
    <scope>NUCLEOTIDE SEQUENCE [LARGE SCALE GENOMIC DNA]</scope>
    <source>
        <strain evidence="6">Malayan Strain Pk1 (A+)</strain>
    </source>
</reference>
<dbReference type="InterPro" id="IPR008580">
    <property type="entry name" value="PPPDE_dom"/>
</dbReference>
<name>A0A1Y3DTI0_PLAKN</name>
<proteinExistence type="inferred from homology"/>
<dbReference type="InterPro" id="IPR042266">
    <property type="entry name" value="PPPDE_sf"/>
</dbReference>
<evidence type="ECO:0000256" key="3">
    <source>
        <dbReference type="ARBA" id="ARBA00022801"/>
    </source>
</evidence>
<dbReference type="OMA" id="PYANDSC"/>
<dbReference type="Pfam" id="PF05903">
    <property type="entry name" value="Peptidase_C97"/>
    <property type="match status" value="1"/>
</dbReference>
<dbReference type="SMART" id="SM01179">
    <property type="entry name" value="DUF862"/>
    <property type="match status" value="1"/>
</dbReference>
<dbReference type="Gene3D" id="3.90.1720.30">
    <property type="entry name" value="PPPDE domains"/>
    <property type="match status" value="1"/>
</dbReference>
<sequence length="297" mass="33324">MNIWLHTYTLDVPFFLKNVRHTGIEVFGSEYTFSMDGITTCKPKRSTIGKYCKSYELTFVEITYAQFAEILNALGKIYRPNTYNFVCKNCNHFCDDLFELLSGKRLFHTFMIYSRLGKLFGSFKNLALCGYIDSMELSGNDKEMYVYALKLSKSIIRRNRNAPIGVTSKSHKSFPTALPSGLTANLAGNLAGNSTGNSTNSLLSNLPPCLTSGFPPLHFNRQSDDYCNRFCSPSSIYVIPYSPYENDSCIVQNVSYGENTFSGPMDSLPDEANKGFFPNGQFRTVYSISTNDSFSMA</sequence>
<dbReference type="VEuPathDB" id="PlasmoDB:PKNH_0717200"/>
<dbReference type="GO" id="GO:0016579">
    <property type="term" value="P:protein deubiquitination"/>
    <property type="evidence" value="ECO:0007669"/>
    <property type="project" value="TreeGrafter"/>
</dbReference>
<accession>A0A1Y3DTI0</accession>
<dbReference type="PANTHER" id="PTHR12378">
    <property type="entry name" value="DESUMOYLATING ISOPEPTIDASE"/>
    <property type="match status" value="1"/>
</dbReference>
<dbReference type="VEuPathDB" id="PlasmoDB:PKA1H_070022300"/>
<dbReference type="GO" id="GO:0101005">
    <property type="term" value="F:deubiquitinase activity"/>
    <property type="evidence" value="ECO:0007669"/>
    <property type="project" value="TreeGrafter"/>
</dbReference>
<evidence type="ECO:0000256" key="2">
    <source>
        <dbReference type="ARBA" id="ARBA00022670"/>
    </source>
</evidence>
<keyword evidence="2" id="KW-0645">Protease</keyword>
<feature type="domain" description="PPPDE" evidence="4">
    <location>
        <begin position="1"/>
        <end position="117"/>
    </location>
</feature>
<dbReference type="eggNOG" id="KOG0324">
    <property type="taxonomic scope" value="Eukaryota"/>
</dbReference>
<gene>
    <name evidence="5" type="ORF">PKNOH_S06418900</name>
</gene>
<dbReference type="EMBL" id="NETL01000020">
    <property type="protein sequence ID" value="OTN67469.1"/>
    <property type="molecule type" value="Genomic_DNA"/>
</dbReference>
<evidence type="ECO:0000256" key="1">
    <source>
        <dbReference type="ARBA" id="ARBA00008140"/>
    </source>
</evidence>
<dbReference type="OrthoDB" id="412286at2759"/>
<organism evidence="5 6">
    <name type="scientific">Plasmodium knowlesi</name>
    <dbReference type="NCBI Taxonomy" id="5850"/>
    <lineage>
        <taxon>Eukaryota</taxon>
        <taxon>Sar</taxon>
        <taxon>Alveolata</taxon>
        <taxon>Apicomplexa</taxon>
        <taxon>Aconoidasida</taxon>
        <taxon>Haemosporida</taxon>
        <taxon>Plasmodiidae</taxon>
        <taxon>Plasmodium</taxon>
        <taxon>Plasmodium (Plasmodium)</taxon>
    </lineage>
</organism>
<dbReference type="PANTHER" id="PTHR12378:SF80">
    <property type="entry name" value="IP06716P-RELATED"/>
    <property type="match status" value="1"/>
</dbReference>
<evidence type="ECO:0000259" key="4">
    <source>
        <dbReference type="PROSITE" id="PS51858"/>
    </source>
</evidence>